<evidence type="ECO:0000256" key="3">
    <source>
        <dbReference type="ARBA" id="ARBA00022737"/>
    </source>
</evidence>
<proteinExistence type="predicted"/>
<dbReference type="AlphaFoldDB" id="A0A8J6C608"/>
<keyword evidence="2" id="KW-0433">Leucine-rich repeat</keyword>
<keyword evidence="5" id="KW-0812">Transmembrane</keyword>
<evidence type="ECO:0000313" key="6">
    <source>
        <dbReference type="EMBL" id="KAG8463117.1"/>
    </source>
</evidence>
<keyword evidence="7" id="KW-1185">Reference proteome</keyword>
<evidence type="ECO:0000313" key="7">
    <source>
        <dbReference type="Proteomes" id="UP000751190"/>
    </source>
</evidence>
<organism evidence="6 7">
    <name type="scientific">Diacronema lutheri</name>
    <name type="common">Unicellular marine alga</name>
    <name type="synonym">Monochrysis lutheri</name>
    <dbReference type="NCBI Taxonomy" id="2081491"/>
    <lineage>
        <taxon>Eukaryota</taxon>
        <taxon>Haptista</taxon>
        <taxon>Haptophyta</taxon>
        <taxon>Pavlovophyceae</taxon>
        <taxon>Pavlovales</taxon>
        <taxon>Pavlovaceae</taxon>
        <taxon>Diacronema</taxon>
    </lineage>
</organism>
<dbReference type="PANTHER" id="PTHR24113">
    <property type="entry name" value="RAN GTPASE-ACTIVATING PROTEIN 1"/>
    <property type="match status" value="1"/>
</dbReference>
<gene>
    <name evidence="6" type="ORF">KFE25_011114</name>
</gene>
<dbReference type="SUPFAM" id="SSF52047">
    <property type="entry name" value="RNI-like"/>
    <property type="match status" value="1"/>
</dbReference>
<keyword evidence="3" id="KW-0677">Repeat</keyword>
<reference evidence="6" key="1">
    <citation type="submission" date="2021-05" db="EMBL/GenBank/DDBJ databases">
        <title>The genome of the haptophyte Pavlova lutheri (Diacronema luteri, Pavlovales) - a model for lipid biosynthesis in eukaryotic algae.</title>
        <authorList>
            <person name="Hulatt C.J."/>
            <person name="Posewitz M.C."/>
        </authorList>
    </citation>
    <scope>NUCLEOTIDE SEQUENCE</scope>
    <source>
        <strain evidence="6">NIVA-4/92</strain>
    </source>
</reference>
<dbReference type="Pfam" id="PF13516">
    <property type="entry name" value="LRR_6"/>
    <property type="match status" value="2"/>
</dbReference>
<dbReference type="GO" id="GO:0006913">
    <property type="term" value="P:nucleocytoplasmic transport"/>
    <property type="evidence" value="ECO:0007669"/>
    <property type="project" value="TreeGrafter"/>
</dbReference>
<feature type="transmembrane region" description="Helical" evidence="5">
    <location>
        <begin position="115"/>
        <end position="134"/>
    </location>
</feature>
<dbReference type="GO" id="GO:0031267">
    <property type="term" value="F:small GTPase binding"/>
    <property type="evidence" value="ECO:0007669"/>
    <property type="project" value="TreeGrafter"/>
</dbReference>
<evidence type="ECO:0000256" key="1">
    <source>
        <dbReference type="ARBA" id="ARBA00022468"/>
    </source>
</evidence>
<dbReference type="InterPro" id="IPR001611">
    <property type="entry name" value="Leu-rich_rpt"/>
</dbReference>
<evidence type="ECO:0000256" key="5">
    <source>
        <dbReference type="SAM" id="Phobius"/>
    </source>
</evidence>
<dbReference type="SMART" id="SM00368">
    <property type="entry name" value="LRR_RI"/>
    <property type="match status" value="2"/>
</dbReference>
<dbReference type="InterPro" id="IPR032675">
    <property type="entry name" value="LRR_dom_sf"/>
</dbReference>
<feature type="region of interest" description="Disordered" evidence="4">
    <location>
        <begin position="1"/>
        <end position="42"/>
    </location>
</feature>
<dbReference type="Gene3D" id="3.80.10.10">
    <property type="entry name" value="Ribonuclease Inhibitor"/>
    <property type="match status" value="1"/>
</dbReference>
<dbReference type="GO" id="GO:0048471">
    <property type="term" value="C:perinuclear region of cytoplasm"/>
    <property type="evidence" value="ECO:0007669"/>
    <property type="project" value="TreeGrafter"/>
</dbReference>
<dbReference type="EMBL" id="JAGTXO010000017">
    <property type="protein sequence ID" value="KAG8463117.1"/>
    <property type="molecule type" value="Genomic_DNA"/>
</dbReference>
<dbReference type="Proteomes" id="UP000751190">
    <property type="component" value="Unassembled WGS sequence"/>
</dbReference>
<comment type="caution">
    <text evidence="6">The sequence shown here is derived from an EMBL/GenBank/DDBJ whole genome shotgun (WGS) entry which is preliminary data.</text>
</comment>
<keyword evidence="5" id="KW-1133">Transmembrane helix</keyword>
<dbReference type="GO" id="GO:0005634">
    <property type="term" value="C:nucleus"/>
    <property type="evidence" value="ECO:0007669"/>
    <property type="project" value="TreeGrafter"/>
</dbReference>
<evidence type="ECO:0000256" key="2">
    <source>
        <dbReference type="ARBA" id="ARBA00022614"/>
    </source>
</evidence>
<accession>A0A8J6C608</accession>
<protein>
    <submittedName>
        <fullName evidence="6">Uncharacterized protein</fullName>
    </submittedName>
</protein>
<sequence length="527" mass="55290">MGVCASKPPPLMGSDAAASDAPEAPKGRFGFGKRSKADPSASTTMMARMMRRQSTNIGPPPPLHRGIPGPLALVVRCGLRPALLVRLHDALVTNTVVGFDIRLVLLLIWSLETKWALSAIFIIFVAYLTSWFWLGKFLGAWLAREPDVSAGTAAAGKPVVGGYNPTGYVDPTGAADTADPADARGAKPGATSGLGMVRSFVAYGPVGVAILDVLNLSTALGITQFFVLAYEVLKRIVCPAAYASAYAAATVAQSAHAEGGGALETGRKAAEAAVESGKERAARTSAAEAAAIAASESKSLVDALERRDLIGCFSAGRLVSVALVEAGPMVAMRLWIAFRLAWTGKGSVSHMQLRSLTHIELAVSSYALLVTTLRIVWGVRVTGLSYRDYVGSLTDMGGALPVHALVTHSLDSYALTYAPAASERRALAAALAANRSIRHLSLRGVRLGEDESEAVAHLVYNSAALTTLDLRHNAIGDKGALALAEALKGNSHLQALDLQHNQLSNSSKQLLSEVWKATPGRETGLKL</sequence>
<dbReference type="PANTHER" id="PTHR24113:SF12">
    <property type="entry name" value="RAN GTPASE-ACTIVATING PROTEIN 1"/>
    <property type="match status" value="1"/>
</dbReference>
<keyword evidence="1" id="KW-0343">GTPase activation</keyword>
<evidence type="ECO:0000256" key="4">
    <source>
        <dbReference type="SAM" id="MobiDB-lite"/>
    </source>
</evidence>
<dbReference type="InterPro" id="IPR027038">
    <property type="entry name" value="RanGap"/>
</dbReference>
<dbReference type="GO" id="GO:0005829">
    <property type="term" value="C:cytosol"/>
    <property type="evidence" value="ECO:0007669"/>
    <property type="project" value="TreeGrafter"/>
</dbReference>
<keyword evidence="5" id="KW-0472">Membrane</keyword>
<dbReference type="OrthoDB" id="120976at2759"/>
<feature type="compositionally biased region" description="Low complexity" evidence="4">
    <location>
        <begin position="14"/>
        <end position="24"/>
    </location>
</feature>
<name>A0A8J6C608_DIALT</name>
<dbReference type="GO" id="GO:0005096">
    <property type="term" value="F:GTPase activator activity"/>
    <property type="evidence" value="ECO:0007669"/>
    <property type="project" value="UniProtKB-KW"/>
</dbReference>